<dbReference type="AlphaFoldDB" id="D8SQD0"/>
<dbReference type="Proteomes" id="UP000001514">
    <property type="component" value="Unassembled WGS sequence"/>
</dbReference>
<feature type="transmembrane region" description="Helical" evidence="1">
    <location>
        <begin position="201"/>
        <end position="224"/>
    </location>
</feature>
<dbReference type="HOGENOM" id="CLU_1024511_0_0_1"/>
<protein>
    <submittedName>
        <fullName evidence="2">Uncharacterized protein</fullName>
    </submittedName>
</protein>
<accession>D8SQD0</accession>
<organism evidence="3">
    <name type="scientific">Selaginella moellendorffii</name>
    <name type="common">Spikemoss</name>
    <dbReference type="NCBI Taxonomy" id="88036"/>
    <lineage>
        <taxon>Eukaryota</taxon>
        <taxon>Viridiplantae</taxon>
        <taxon>Streptophyta</taxon>
        <taxon>Embryophyta</taxon>
        <taxon>Tracheophyta</taxon>
        <taxon>Lycopodiopsida</taxon>
        <taxon>Selaginellales</taxon>
        <taxon>Selaginellaceae</taxon>
        <taxon>Selaginella</taxon>
    </lineage>
</organism>
<keyword evidence="1" id="KW-0812">Transmembrane</keyword>
<name>D8SQD0_SELML</name>
<dbReference type="Gramene" id="EFJ13442">
    <property type="protein sequence ID" value="EFJ13442"/>
    <property type="gene ID" value="SELMODRAFT_424579"/>
</dbReference>
<proteinExistence type="predicted"/>
<evidence type="ECO:0000313" key="3">
    <source>
        <dbReference type="Proteomes" id="UP000001514"/>
    </source>
</evidence>
<keyword evidence="3" id="KW-1185">Reference proteome</keyword>
<gene>
    <name evidence="2" type="ORF">SELMODRAFT_424579</name>
</gene>
<dbReference type="KEGG" id="smo:SELMODRAFT_424579"/>
<evidence type="ECO:0000256" key="1">
    <source>
        <dbReference type="SAM" id="Phobius"/>
    </source>
</evidence>
<reference evidence="2 3" key="1">
    <citation type="journal article" date="2011" name="Science">
        <title>The Selaginella genome identifies genetic changes associated with the evolution of vascular plants.</title>
        <authorList>
            <person name="Banks J.A."/>
            <person name="Nishiyama T."/>
            <person name="Hasebe M."/>
            <person name="Bowman J.L."/>
            <person name="Gribskov M."/>
            <person name="dePamphilis C."/>
            <person name="Albert V.A."/>
            <person name="Aono N."/>
            <person name="Aoyama T."/>
            <person name="Ambrose B.A."/>
            <person name="Ashton N.W."/>
            <person name="Axtell M.J."/>
            <person name="Barker E."/>
            <person name="Barker M.S."/>
            <person name="Bennetzen J.L."/>
            <person name="Bonawitz N.D."/>
            <person name="Chapple C."/>
            <person name="Cheng C."/>
            <person name="Correa L.G."/>
            <person name="Dacre M."/>
            <person name="DeBarry J."/>
            <person name="Dreyer I."/>
            <person name="Elias M."/>
            <person name="Engstrom E.M."/>
            <person name="Estelle M."/>
            <person name="Feng L."/>
            <person name="Finet C."/>
            <person name="Floyd S.K."/>
            <person name="Frommer W.B."/>
            <person name="Fujita T."/>
            <person name="Gramzow L."/>
            <person name="Gutensohn M."/>
            <person name="Harholt J."/>
            <person name="Hattori M."/>
            <person name="Heyl A."/>
            <person name="Hirai T."/>
            <person name="Hiwatashi Y."/>
            <person name="Ishikawa M."/>
            <person name="Iwata M."/>
            <person name="Karol K.G."/>
            <person name="Koehler B."/>
            <person name="Kolukisaoglu U."/>
            <person name="Kubo M."/>
            <person name="Kurata T."/>
            <person name="Lalonde S."/>
            <person name="Li K."/>
            <person name="Li Y."/>
            <person name="Litt A."/>
            <person name="Lyons E."/>
            <person name="Manning G."/>
            <person name="Maruyama T."/>
            <person name="Michael T.P."/>
            <person name="Mikami K."/>
            <person name="Miyazaki S."/>
            <person name="Morinaga S."/>
            <person name="Murata T."/>
            <person name="Mueller-Roeber B."/>
            <person name="Nelson D.R."/>
            <person name="Obara M."/>
            <person name="Oguri Y."/>
            <person name="Olmstead R.G."/>
            <person name="Onodera N."/>
            <person name="Petersen B.L."/>
            <person name="Pils B."/>
            <person name="Prigge M."/>
            <person name="Rensing S.A."/>
            <person name="Riano-Pachon D.M."/>
            <person name="Roberts A.W."/>
            <person name="Sato Y."/>
            <person name="Scheller H.V."/>
            <person name="Schulz B."/>
            <person name="Schulz C."/>
            <person name="Shakirov E.V."/>
            <person name="Shibagaki N."/>
            <person name="Shinohara N."/>
            <person name="Shippen D.E."/>
            <person name="Soerensen I."/>
            <person name="Sotooka R."/>
            <person name="Sugimoto N."/>
            <person name="Sugita M."/>
            <person name="Sumikawa N."/>
            <person name="Tanurdzic M."/>
            <person name="Theissen G."/>
            <person name="Ulvskov P."/>
            <person name="Wakazuki S."/>
            <person name="Weng J.K."/>
            <person name="Willats W.W."/>
            <person name="Wipf D."/>
            <person name="Wolf P.G."/>
            <person name="Yang L."/>
            <person name="Zimmer A.D."/>
            <person name="Zhu Q."/>
            <person name="Mitros T."/>
            <person name="Hellsten U."/>
            <person name="Loque D."/>
            <person name="Otillar R."/>
            <person name="Salamov A."/>
            <person name="Schmutz J."/>
            <person name="Shapiro H."/>
            <person name="Lindquist E."/>
            <person name="Lucas S."/>
            <person name="Rokhsar D."/>
            <person name="Grigoriev I.V."/>
        </authorList>
    </citation>
    <scope>NUCLEOTIDE SEQUENCE [LARGE SCALE GENOMIC DNA]</scope>
</reference>
<keyword evidence="1" id="KW-1133">Transmembrane helix</keyword>
<keyword evidence="1" id="KW-0472">Membrane</keyword>
<dbReference type="EMBL" id="GL377633">
    <property type="protein sequence ID" value="EFJ13442.1"/>
    <property type="molecule type" value="Genomic_DNA"/>
</dbReference>
<sequence>MTATSGTPRFHDYMFTGIEAAHVVTTGNNGVKHRHPCHEHVQWFYGTKLVTTTESYQRRSLIPINKGEDLTKELDNDVVTTWDAMPQPIAVCLALPEAWDWFYIVPWNHIKEHYNHREWHNGNLYEYTSSSSKSTSPASCLLETTDTWHDHVNHKTLLSMQQSNLVDGIKDVLQPVNKRVETLLAKNTGVTDFLCLHMNPLTWFIVIFVALCVLDASAIFYYLLPREHMKSQTLECFQDFVSQAETQTGRKFKCIRTDSGPQLLKISVDKRI</sequence>
<evidence type="ECO:0000313" key="2">
    <source>
        <dbReference type="EMBL" id="EFJ13442.1"/>
    </source>
</evidence>
<dbReference type="InParanoid" id="D8SQD0"/>